<feature type="region of interest" description="Disordered" evidence="10">
    <location>
        <begin position="456"/>
        <end position="489"/>
    </location>
</feature>
<protein>
    <recommendedName>
        <fullName evidence="3">DNA-directed DNA polymerase</fullName>
        <ecNumber evidence="3">2.7.7.7</ecNumber>
    </recommendedName>
</protein>
<feature type="domain" description="DNA polymerase delta subunit OB-fold" evidence="12">
    <location>
        <begin position="32"/>
        <end position="160"/>
    </location>
</feature>
<comment type="caution">
    <text evidence="13">The sequence shown here is derived from an EMBL/GenBank/DDBJ whole genome shotgun (WGS) entry which is preliminary data.</text>
</comment>
<evidence type="ECO:0000259" key="11">
    <source>
        <dbReference type="Pfam" id="PF04042"/>
    </source>
</evidence>
<comment type="subcellular location">
    <subcellularLocation>
        <location evidence="1">Nucleus</location>
    </subcellularLocation>
</comment>
<evidence type="ECO:0000256" key="3">
    <source>
        <dbReference type="ARBA" id="ARBA00012417"/>
    </source>
</evidence>
<dbReference type="Proteomes" id="UP000037035">
    <property type="component" value="Unassembled WGS sequence"/>
</dbReference>
<evidence type="ECO:0000256" key="5">
    <source>
        <dbReference type="ARBA" id="ARBA00022695"/>
    </source>
</evidence>
<name>A0A0L6UZY2_9BASI</name>
<keyword evidence="4" id="KW-0808">Transferase</keyword>
<dbReference type="AlphaFoldDB" id="A0A0L6UZY2"/>
<dbReference type="STRING" id="27349.A0A0L6UZY2"/>
<evidence type="ECO:0000313" key="13">
    <source>
        <dbReference type="EMBL" id="KNZ54098.1"/>
    </source>
</evidence>
<dbReference type="GO" id="GO:0006281">
    <property type="term" value="P:DNA repair"/>
    <property type="evidence" value="ECO:0007669"/>
    <property type="project" value="UniProtKB-ARBA"/>
</dbReference>
<dbReference type="InterPro" id="IPR007185">
    <property type="entry name" value="DNA_pol_a/d/e_bsu"/>
</dbReference>
<dbReference type="PANTHER" id="PTHR10416">
    <property type="entry name" value="DNA POLYMERASE DELTA SUBUNIT 2"/>
    <property type="match status" value="1"/>
</dbReference>
<dbReference type="Pfam" id="PF18018">
    <property type="entry name" value="DNA_pol_D_N"/>
    <property type="match status" value="1"/>
</dbReference>
<reference evidence="13 14" key="1">
    <citation type="submission" date="2015-08" db="EMBL/GenBank/DDBJ databases">
        <title>Next Generation Sequencing and Analysis of the Genome of Puccinia sorghi L Schw, the Causal Agent of Maize Common Rust.</title>
        <authorList>
            <person name="Rochi L."/>
            <person name="Burguener G."/>
            <person name="Darino M."/>
            <person name="Turjanski A."/>
            <person name="Kreff E."/>
            <person name="Dieguez M.J."/>
            <person name="Sacco F."/>
        </authorList>
    </citation>
    <scope>NUCLEOTIDE SEQUENCE [LARGE SCALE GENOMIC DNA]</scope>
    <source>
        <strain evidence="13 14">RO10H11247</strain>
    </source>
</reference>
<evidence type="ECO:0000256" key="1">
    <source>
        <dbReference type="ARBA" id="ARBA00004123"/>
    </source>
</evidence>
<dbReference type="PANTHER" id="PTHR10416:SF0">
    <property type="entry name" value="DNA POLYMERASE DELTA SUBUNIT 2"/>
    <property type="match status" value="1"/>
</dbReference>
<evidence type="ECO:0000256" key="8">
    <source>
        <dbReference type="ARBA" id="ARBA00023242"/>
    </source>
</evidence>
<keyword evidence="5" id="KW-0548">Nucleotidyltransferase</keyword>
<evidence type="ECO:0000256" key="9">
    <source>
        <dbReference type="ARBA" id="ARBA00049244"/>
    </source>
</evidence>
<feature type="compositionally biased region" description="Basic and acidic residues" evidence="10">
    <location>
        <begin position="469"/>
        <end position="489"/>
    </location>
</feature>
<dbReference type="InterPro" id="IPR024826">
    <property type="entry name" value="DNA_pol_delta/II_ssu"/>
</dbReference>
<dbReference type="Gene3D" id="3.60.21.50">
    <property type="match status" value="1"/>
</dbReference>
<dbReference type="Pfam" id="PF04042">
    <property type="entry name" value="DNA_pol_E_B"/>
    <property type="match status" value="1"/>
</dbReference>
<dbReference type="OrthoDB" id="3763at2759"/>
<evidence type="ECO:0000256" key="2">
    <source>
        <dbReference type="ARBA" id="ARBA00006035"/>
    </source>
</evidence>
<evidence type="ECO:0000256" key="6">
    <source>
        <dbReference type="ARBA" id="ARBA00022705"/>
    </source>
</evidence>
<dbReference type="EMBL" id="LAVV01007996">
    <property type="protein sequence ID" value="KNZ54098.1"/>
    <property type="molecule type" value="Genomic_DNA"/>
</dbReference>
<evidence type="ECO:0000256" key="7">
    <source>
        <dbReference type="ARBA" id="ARBA00022932"/>
    </source>
</evidence>
<dbReference type="GO" id="GO:0043625">
    <property type="term" value="C:delta DNA polymerase complex"/>
    <property type="evidence" value="ECO:0007669"/>
    <property type="project" value="TreeGrafter"/>
</dbReference>
<proteinExistence type="inferred from homology"/>
<dbReference type="EC" id="2.7.7.7" evidence="3"/>
<keyword evidence="14" id="KW-1185">Reference proteome</keyword>
<feature type="domain" description="DNA polymerase alpha/delta/epsilon subunit B" evidence="11">
    <location>
        <begin position="183"/>
        <end position="403"/>
    </location>
</feature>
<evidence type="ECO:0000259" key="12">
    <source>
        <dbReference type="Pfam" id="PF18018"/>
    </source>
</evidence>
<evidence type="ECO:0000256" key="10">
    <source>
        <dbReference type="SAM" id="MobiDB-lite"/>
    </source>
</evidence>
<dbReference type="VEuPathDB" id="FungiDB:VP01_3044g5"/>
<organism evidence="13 14">
    <name type="scientific">Puccinia sorghi</name>
    <dbReference type="NCBI Taxonomy" id="27349"/>
    <lineage>
        <taxon>Eukaryota</taxon>
        <taxon>Fungi</taxon>
        <taxon>Dikarya</taxon>
        <taxon>Basidiomycota</taxon>
        <taxon>Pucciniomycotina</taxon>
        <taxon>Pucciniomycetes</taxon>
        <taxon>Pucciniales</taxon>
        <taxon>Pucciniaceae</taxon>
        <taxon>Puccinia</taxon>
    </lineage>
</organism>
<keyword evidence="6" id="KW-0235">DNA replication</keyword>
<dbReference type="Gene3D" id="2.40.50.430">
    <property type="match status" value="1"/>
</dbReference>
<evidence type="ECO:0000256" key="4">
    <source>
        <dbReference type="ARBA" id="ARBA00022679"/>
    </source>
</evidence>
<dbReference type="GO" id="GO:0003887">
    <property type="term" value="F:DNA-directed DNA polymerase activity"/>
    <property type="evidence" value="ECO:0007669"/>
    <property type="project" value="UniProtKB-KW"/>
</dbReference>
<keyword evidence="8" id="KW-0539">Nucleus</keyword>
<gene>
    <name evidence="13" type="ORF">VP01_3044g5</name>
</gene>
<feature type="region of interest" description="Disordered" evidence="10">
    <location>
        <begin position="240"/>
        <end position="271"/>
    </location>
</feature>
<dbReference type="FunFam" id="2.40.50.430:FF:000002">
    <property type="entry name" value="DNA polymerase delta subunit"/>
    <property type="match status" value="1"/>
</dbReference>
<accession>A0A0L6UZY2</accession>
<dbReference type="GO" id="GO:0003677">
    <property type="term" value="F:DNA binding"/>
    <property type="evidence" value="ECO:0007669"/>
    <property type="project" value="InterPro"/>
</dbReference>
<comment type="catalytic activity">
    <reaction evidence="9">
        <text>DNA(n) + a 2'-deoxyribonucleoside 5'-triphosphate = DNA(n+1) + diphosphate</text>
        <dbReference type="Rhea" id="RHEA:22508"/>
        <dbReference type="Rhea" id="RHEA-COMP:17339"/>
        <dbReference type="Rhea" id="RHEA-COMP:17340"/>
        <dbReference type="ChEBI" id="CHEBI:33019"/>
        <dbReference type="ChEBI" id="CHEBI:61560"/>
        <dbReference type="ChEBI" id="CHEBI:173112"/>
        <dbReference type="EC" id="2.7.7.7"/>
    </reaction>
</comment>
<evidence type="ECO:0000313" key="14">
    <source>
        <dbReference type="Proteomes" id="UP000037035"/>
    </source>
</evidence>
<sequence length="489" mass="54700">MSELIIKQSYDSLQTLRNQFVIPFKERSYAQQFANVYFLRLTRLRERLTETCRKRWPNHSPSRVLDIDPSKLSLVIGTLYCEMKLKPNVLEDLAREHHLGPALGPRKWLSVDEDTLMLEDESGRVKLVGVDRQKYTLVTGIIIGVLGRETSKGDFEVQEIVYAGAPPQPKSRVSPKDTQQGLVAIVSGLDLNNNNSPRVATRADILVEWLNGEIGGEDERRLARSVGRLVIAGNLTRVPLATEPTGQSKETSKHKRSEYEPALLSPPTTDPADRLLSQLDLPIDLMPGPNDPTIQSLPQQALHRCLFPKASAKEIPPLNGPNPWWAEIGGATFLGTSGQNLDDIYKYVGHDDRLKLATQMLEWSHIAPTAPDTLHCYPFRKQDPFVLSQLPHVYFIGNQPRFETQIVEHGPTESRTRTRVILVPRFSKSPVLVLVDPVSLQCRSVLLLPSFPANPAGTLDGDDDEDENDAHQLPEKLVLDIHAADDDDD</sequence>
<comment type="similarity">
    <text evidence="2">Belongs to the DNA polymerase delta/II small subunit family.</text>
</comment>
<dbReference type="GO" id="GO:0006273">
    <property type="term" value="P:lagging strand elongation"/>
    <property type="evidence" value="ECO:0007669"/>
    <property type="project" value="UniProtKB-ARBA"/>
</dbReference>
<keyword evidence="7" id="KW-0239">DNA-directed DNA polymerase</keyword>
<dbReference type="InterPro" id="IPR040663">
    <property type="entry name" value="DNA_pol_D_N"/>
</dbReference>